<dbReference type="EMBL" id="FXUG01000003">
    <property type="protein sequence ID" value="SMP51888.1"/>
    <property type="molecule type" value="Genomic_DNA"/>
</dbReference>
<proteinExistence type="predicted"/>
<dbReference type="Pfam" id="PF00990">
    <property type="entry name" value="GGDEF"/>
    <property type="match status" value="1"/>
</dbReference>
<accession>A0ABY1PXX5</accession>
<dbReference type="NCBIfam" id="TIGR00254">
    <property type="entry name" value="GGDEF"/>
    <property type="match status" value="1"/>
</dbReference>
<comment type="caution">
    <text evidence="4">The sequence shown here is derived from an EMBL/GenBank/DDBJ whole genome shotgun (WGS) entry which is preliminary data.</text>
</comment>
<dbReference type="EC" id="2.7.7.65" evidence="1"/>
<dbReference type="RefSeq" id="WP_283432150.1">
    <property type="nucleotide sequence ID" value="NZ_FXUG01000003.1"/>
</dbReference>
<dbReference type="SMART" id="SM00267">
    <property type="entry name" value="GGDEF"/>
    <property type="match status" value="1"/>
</dbReference>
<evidence type="ECO:0000256" key="2">
    <source>
        <dbReference type="ARBA" id="ARBA00034247"/>
    </source>
</evidence>
<evidence type="ECO:0000259" key="3">
    <source>
        <dbReference type="PROSITE" id="PS50887"/>
    </source>
</evidence>
<dbReference type="Gene3D" id="3.30.70.270">
    <property type="match status" value="1"/>
</dbReference>
<keyword evidence="5" id="KW-1185">Reference proteome</keyword>
<dbReference type="InterPro" id="IPR029787">
    <property type="entry name" value="Nucleotide_cyclase"/>
</dbReference>
<evidence type="ECO:0000256" key="1">
    <source>
        <dbReference type="ARBA" id="ARBA00012528"/>
    </source>
</evidence>
<organism evidence="4 5">
    <name type="scientific">Neorhodopirellula lusitana</name>
    <dbReference type="NCBI Taxonomy" id="445327"/>
    <lineage>
        <taxon>Bacteria</taxon>
        <taxon>Pseudomonadati</taxon>
        <taxon>Planctomycetota</taxon>
        <taxon>Planctomycetia</taxon>
        <taxon>Pirellulales</taxon>
        <taxon>Pirellulaceae</taxon>
        <taxon>Neorhodopirellula</taxon>
    </lineage>
</organism>
<dbReference type="PANTHER" id="PTHR45138:SF9">
    <property type="entry name" value="DIGUANYLATE CYCLASE DGCM-RELATED"/>
    <property type="match status" value="1"/>
</dbReference>
<comment type="catalytic activity">
    <reaction evidence="2">
        <text>2 GTP = 3',3'-c-di-GMP + 2 diphosphate</text>
        <dbReference type="Rhea" id="RHEA:24898"/>
        <dbReference type="ChEBI" id="CHEBI:33019"/>
        <dbReference type="ChEBI" id="CHEBI:37565"/>
        <dbReference type="ChEBI" id="CHEBI:58805"/>
        <dbReference type="EC" id="2.7.7.65"/>
    </reaction>
</comment>
<dbReference type="InterPro" id="IPR000160">
    <property type="entry name" value="GGDEF_dom"/>
</dbReference>
<evidence type="ECO:0000313" key="5">
    <source>
        <dbReference type="Proteomes" id="UP001158067"/>
    </source>
</evidence>
<name>A0ABY1PXX5_9BACT</name>
<dbReference type="PANTHER" id="PTHR45138">
    <property type="entry name" value="REGULATORY COMPONENTS OF SENSORY TRANSDUCTION SYSTEM"/>
    <property type="match status" value="1"/>
</dbReference>
<reference evidence="4 5" key="1">
    <citation type="submission" date="2017-05" db="EMBL/GenBank/DDBJ databases">
        <authorList>
            <person name="Varghese N."/>
            <person name="Submissions S."/>
        </authorList>
    </citation>
    <scope>NUCLEOTIDE SEQUENCE [LARGE SCALE GENOMIC DNA]</scope>
    <source>
        <strain evidence="4 5">DSM 25457</strain>
    </source>
</reference>
<evidence type="ECO:0000313" key="4">
    <source>
        <dbReference type="EMBL" id="SMP51888.1"/>
    </source>
</evidence>
<sequence length="338" mass="37480">MSTANTTPFDIAKQALAHVGRFRTPPTPNVYEVWYRYVEGVDDIIANLSHAVDHVNAVSVEMLDQLHDQYCVPVEVAGERMADELISEMSSLHSVVQKQIQVGADFGDSINQACGALSEANPSPETVSDCSKALLVSNAVMQEHIQELQAQLIASQTKVENLQHELVESQRATMTDPLTGLGNRRHFEVGTRKSIASDNRESRHIVLFVIDIDYFKTINDTFGHESGDKVIMYVASQLARHCPDALISRIGGDEFAIIVDVSDYIQAKELADTVRKFFASTPLKLSESGKDLGHVKLSIGAARLRIDDDEQSWFVRADKLLYQAKDGGRNSVVVEHFR</sequence>
<protein>
    <recommendedName>
        <fullName evidence="1">diguanylate cyclase</fullName>
        <ecNumber evidence="1">2.7.7.65</ecNumber>
    </recommendedName>
</protein>
<dbReference type="InterPro" id="IPR043128">
    <property type="entry name" value="Rev_trsase/Diguanyl_cyclase"/>
</dbReference>
<gene>
    <name evidence="4" type="ORF">SAMN06265222_103370</name>
</gene>
<dbReference type="InterPro" id="IPR050469">
    <property type="entry name" value="Diguanylate_Cyclase"/>
</dbReference>
<dbReference type="CDD" id="cd01949">
    <property type="entry name" value="GGDEF"/>
    <property type="match status" value="1"/>
</dbReference>
<dbReference type="PROSITE" id="PS50887">
    <property type="entry name" value="GGDEF"/>
    <property type="match status" value="1"/>
</dbReference>
<feature type="domain" description="GGDEF" evidence="3">
    <location>
        <begin position="203"/>
        <end position="337"/>
    </location>
</feature>
<dbReference type="Proteomes" id="UP001158067">
    <property type="component" value="Unassembled WGS sequence"/>
</dbReference>
<dbReference type="SUPFAM" id="SSF55073">
    <property type="entry name" value="Nucleotide cyclase"/>
    <property type="match status" value="1"/>
</dbReference>